<dbReference type="InterPro" id="IPR015590">
    <property type="entry name" value="Aldehyde_DH_dom"/>
</dbReference>
<evidence type="ECO:0000256" key="5">
    <source>
        <dbReference type="ARBA" id="ARBA00067023"/>
    </source>
</evidence>
<proteinExistence type="inferred from homology"/>
<dbReference type="GO" id="GO:0047533">
    <property type="term" value="F:2,5-dioxovalerate dehydrogenase (NADP+) activity"/>
    <property type="evidence" value="ECO:0007669"/>
    <property type="project" value="UniProtKB-EC"/>
</dbReference>
<gene>
    <name evidence="7" type="ORF">WI38_24285</name>
</gene>
<evidence type="ECO:0000256" key="1">
    <source>
        <dbReference type="ARBA" id="ARBA00009986"/>
    </source>
</evidence>
<dbReference type="Gene3D" id="3.40.605.10">
    <property type="entry name" value="Aldehyde Dehydrogenase, Chain A, domain 1"/>
    <property type="match status" value="1"/>
</dbReference>
<dbReference type="Proteomes" id="UP000065521">
    <property type="component" value="Unassembled WGS sequence"/>
</dbReference>
<feature type="domain" description="Aldehyde dehydrogenase" evidence="6">
    <location>
        <begin position="24"/>
        <end position="409"/>
    </location>
</feature>
<keyword evidence="2" id="KW-0560">Oxidoreductase</keyword>
<evidence type="ECO:0000256" key="2">
    <source>
        <dbReference type="ARBA" id="ARBA00023002"/>
    </source>
</evidence>
<dbReference type="PANTHER" id="PTHR43353">
    <property type="entry name" value="SUCCINATE-SEMIALDEHYDE DEHYDROGENASE, MITOCHONDRIAL"/>
    <property type="match status" value="1"/>
</dbReference>
<dbReference type="RefSeq" id="WP_059635973.1">
    <property type="nucleotide sequence ID" value="NZ_LOTK01000087.1"/>
</dbReference>
<dbReference type="Pfam" id="PF00171">
    <property type="entry name" value="Aldedh"/>
    <property type="match status" value="1"/>
</dbReference>
<evidence type="ECO:0000259" key="6">
    <source>
        <dbReference type="Pfam" id="PF00171"/>
    </source>
</evidence>
<comment type="catalytic activity">
    <reaction evidence="3">
        <text>2,5-dioxopentanoate + NAD(+) + H2O = 2-oxoglutarate + NADH + 2 H(+)</text>
        <dbReference type="Rhea" id="RHEA:47152"/>
        <dbReference type="ChEBI" id="CHEBI:15377"/>
        <dbReference type="ChEBI" id="CHEBI:15378"/>
        <dbReference type="ChEBI" id="CHEBI:16810"/>
        <dbReference type="ChEBI" id="CHEBI:57540"/>
        <dbReference type="ChEBI" id="CHEBI:57945"/>
        <dbReference type="ChEBI" id="CHEBI:58136"/>
    </reaction>
</comment>
<dbReference type="CDD" id="cd07129">
    <property type="entry name" value="ALDH_KGSADH"/>
    <property type="match status" value="1"/>
</dbReference>
<organism evidence="7 8">
    <name type="scientific">Burkholderia ubonensis</name>
    <dbReference type="NCBI Taxonomy" id="101571"/>
    <lineage>
        <taxon>Bacteria</taxon>
        <taxon>Pseudomonadati</taxon>
        <taxon>Pseudomonadota</taxon>
        <taxon>Betaproteobacteria</taxon>
        <taxon>Burkholderiales</taxon>
        <taxon>Burkholderiaceae</taxon>
        <taxon>Burkholderia</taxon>
        <taxon>Burkholderia cepacia complex</taxon>
    </lineage>
</organism>
<dbReference type="SUPFAM" id="SSF53720">
    <property type="entry name" value="ALDH-like"/>
    <property type="match status" value="1"/>
</dbReference>
<dbReference type="InterPro" id="IPR016161">
    <property type="entry name" value="Ald_DH/histidinol_DH"/>
</dbReference>
<comment type="similarity">
    <text evidence="1">Belongs to the aldehyde dehydrogenase family.</text>
</comment>
<evidence type="ECO:0000313" key="8">
    <source>
        <dbReference type="Proteomes" id="UP000065521"/>
    </source>
</evidence>
<comment type="caution">
    <text evidence="7">The sequence shown here is derived from an EMBL/GenBank/DDBJ whole genome shotgun (WGS) entry which is preliminary data.</text>
</comment>
<dbReference type="EC" id="1.2.1.26" evidence="5"/>
<dbReference type="AlphaFoldDB" id="A0A102JLB2"/>
<dbReference type="PANTHER" id="PTHR43353:SF3">
    <property type="entry name" value="ALDEHYDE DEHYDROGENASE-RELATED"/>
    <property type="match status" value="1"/>
</dbReference>
<dbReference type="InterPro" id="IPR016162">
    <property type="entry name" value="Ald_DH_N"/>
</dbReference>
<accession>A0A102JLB2</accession>
<dbReference type="FunFam" id="3.40.605.10:FF:000037">
    <property type="entry name" value="NADP-dependent fatty aldehyde dehydrogenase"/>
    <property type="match status" value="1"/>
</dbReference>
<evidence type="ECO:0000313" key="7">
    <source>
        <dbReference type="EMBL" id="KUZ86016.1"/>
    </source>
</evidence>
<dbReference type="EMBL" id="LOTN01000051">
    <property type="protein sequence ID" value="KUZ86016.1"/>
    <property type="molecule type" value="Genomic_DNA"/>
</dbReference>
<dbReference type="Gene3D" id="3.40.309.10">
    <property type="entry name" value="Aldehyde Dehydrogenase, Chain A, domain 2"/>
    <property type="match status" value="1"/>
</dbReference>
<name>A0A102JLB2_9BURK</name>
<evidence type="ECO:0000256" key="3">
    <source>
        <dbReference type="ARBA" id="ARBA00050769"/>
    </source>
</evidence>
<evidence type="ECO:0000256" key="4">
    <source>
        <dbReference type="ARBA" id="ARBA00051918"/>
    </source>
</evidence>
<dbReference type="InterPro" id="IPR044151">
    <property type="entry name" value="ALDH_KGSADH"/>
</dbReference>
<dbReference type="InterPro" id="IPR016163">
    <property type="entry name" value="Ald_DH_C"/>
</dbReference>
<protein>
    <recommendedName>
        <fullName evidence="5">2,5-dioxovalerate dehydrogenase</fullName>
        <ecNumber evidence="5">1.2.1.26</ecNumber>
    </recommendedName>
</protein>
<comment type="catalytic activity">
    <reaction evidence="4">
        <text>2,5-dioxopentanoate + NADP(+) + H2O = 2-oxoglutarate + NADPH + 2 H(+)</text>
        <dbReference type="Rhea" id="RHEA:11296"/>
        <dbReference type="ChEBI" id="CHEBI:15377"/>
        <dbReference type="ChEBI" id="CHEBI:15378"/>
        <dbReference type="ChEBI" id="CHEBI:16810"/>
        <dbReference type="ChEBI" id="CHEBI:57783"/>
        <dbReference type="ChEBI" id="CHEBI:58136"/>
        <dbReference type="ChEBI" id="CHEBI:58349"/>
        <dbReference type="EC" id="1.2.1.26"/>
    </reaction>
</comment>
<dbReference type="InterPro" id="IPR050740">
    <property type="entry name" value="Aldehyde_DH_Superfamily"/>
</dbReference>
<sequence length="531" mass="55227">MRLTGQLLIGSAAVTGQNGTLHAIAAATGERLEPAFGGASLHDLETACALADDAFDTYRETSLEARAAFLDAIGRNIMALGDALIERCVAESGLPRARVEGERGRTVGQLGLFASVVRDGGFLDARIDPARPDRKPLPRVDLRLRNVAIGPVAVFGASNFPLAFSVAGGDTASALAAGCPVIVKAHSAHPGTSELVGRAIQQAVRECGLPAGVFSLLFDASREIGQALVADPRIKAVGFTGSRRGGVALMHIAAQRDEPIPVYAEMSSINPVLLLPDALAARHDAIAQQFVASLTLGAGQFCTNPGLVLGIDGPALRAFEAAAAAAARAAAAATMLTPHIHASYCDGVARLRAHAAVDTLAEGVEGDRYQARAALFATSADAFIARHELRDEVFGPASLIVRCPDADTLHRVLKSLEGQLTIAAHLADGDAPLFAKLLPTLERKAGRILVNGFGTGVEVGHAMVHGGPFPATSDTRTTSVGARAIERFLRPVSYQDVPAALLPAALRDGNPLHVAQRIDGVVVLPKEARDV</sequence>
<reference evidence="7 8" key="1">
    <citation type="submission" date="2015-11" db="EMBL/GenBank/DDBJ databases">
        <title>Expanding the genomic diversity of Burkholderia species for the development of highly accurate diagnostics.</title>
        <authorList>
            <person name="Sahl J."/>
            <person name="Keim P."/>
            <person name="Wagner D."/>
        </authorList>
    </citation>
    <scope>NUCLEOTIDE SEQUENCE [LARGE SCALE GENOMIC DNA]</scope>
    <source>
        <strain evidence="7 8">RF32-BP4</strain>
    </source>
</reference>